<dbReference type="GO" id="GO:0005634">
    <property type="term" value="C:nucleus"/>
    <property type="evidence" value="ECO:0000318"/>
    <property type="project" value="GO_Central"/>
</dbReference>
<dbReference type="OrthoDB" id="1919336at2759"/>
<evidence type="ECO:0000256" key="2">
    <source>
        <dbReference type="PROSITE-ProRule" id="PRU00267"/>
    </source>
</evidence>
<organism evidence="5 6">
    <name type="scientific">Dictyostelium purpureum</name>
    <name type="common">Slime mold</name>
    <dbReference type="NCBI Taxonomy" id="5786"/>
    <lineage>
        <taxon>Eukaryota</taxon>
        <taxon>Amoebozoa</taxon>
        <taxon>Evosea</taxon>
        <taxon>Eumycetozoa</taxon>
        <taxon>Dictyostelia</taxon>
        <taxon>Dictyosteliales</taxon>
        <taxon>Dictyosteliaceae</taxon>
        <taxon>Dictyostelium</taxon>
    </lineage>
</organism>
<evidence type="ECO:0000256" key="3">
    <source>
        <dbReference type="SAM" id="MobiDB-lite"/>
    </source>
</evidence>
<reference evidence="6" key="1">
    <citation type="journal article" date="2011" name="Genome Biol.">
        <title>Comparative genomics of the social amoebae Dictyostelium discoideum and Dictyostelium purpureum.</title>
        <authorList>
            <consortium name="US DOE Joint Genome Institute (JGI-PGF)"/>
            <person name="Sucgang R."/>
            <person name="Kuo A."/>
            <person name="Tian X."/>
            <person name="Salerno W."/>
            <person name="Parikh A."/>
            <person name="Feasley C.L."/>
            <person name="Dalin E."/>
            <person name="Tu H."/>
            <person name="Huang E."/>
            <person name="Barry K."/>
            <person name="Lindquist E."/>
            <person name="Shapiro H."/>
            <person name="Bruce D."/>
            <person name="Schmutz J."/>
            <person name="Salamov A."/>
            <person name="Fey P."/>
            <person name="Gaudet P."/>
            <person name="Anjard C."/>
            <person name="Babu M.M."/>
            <person name="Basu S."/>
            <person name="Bushmanova Y."/>
            <person name="van der Wel H."/>
            <person name="Katoh-Kurasawa M."/>
            <person name="Dinh C."/>
            <person name="Coutinho P.M."/>
            <person name="Saito T."/>
            <person name="Elias M."/>
            <person name="Schaap P."/>
            <person name="Kay R.R."/>
            <person name="Henrissat B."/>
            <person name="Eichinger L."/>
            <person name="Rivero F."/>
            <person name="Putnam N.H."/>
            <person name="West C.M."/>
            <person name="Loomis W.F."/>
            <person name="Chisholm R.L."/>
            <person name="Shaulsky G."/>
            <person name="Strassmann J.E."/>
            <person name="Queller D.C."/>
            <person name="Kuspa A."/>
            <person name="Grigoriev I.V."/>
        </authorList>
    </citation>
    <scope>NUCLEOTIDE SEQUENCE [LARGE SCALE GENOMIC DNA]</scope>
    <source>
        <strain evidence="6">QSDP1</strain>
    </source>
</reference>
<dbReference type="GO" id="GO:0003677">
    <property type="term" value="F:DNA binding"/>
    <property type="evidence" value="ECO:0007669"/>
    <property type="project" value="UniProtKB-UniRule"/>
</dbReference>
<dbReference type="InParanoid" id="F0ZIK8"/>
<dbReference type="eggNOG" id="KOG0381">
    <property type="taxonomic scope" value="Eukaryota"/>
</dbReference>
<dbReference type="PANTHER" id="PTHR48112">
    <property type="entry name" value="HIGH MOBILITY GROUP PROTEIN DSP1"/>
    <property type="match status" value="1"/>
</dbReference>
<dbReference type="GeneID" id="10501037"/>
<dbReference type="AlphaFoldDB" id="F0ZIK8"/>
<feature type="compositionally biased region" description="Low complexity" evidence="3">
    <location>
        <begin position="1"/>
        <end position="12"/>
    </location>
</feature>
<evidence type="ECO:0000259" key="4">
    <source>
        <dbReference type="PROSITE" id="PS50118"/>
    </source>
</evidence>
<dbReference type="VEuPathDB" id="AmoebaDB:DICPUDRAFT_72244"/>
<dbReference type="OMA" id="CRMKTRS"/>
<dbReference type="PANTHER" id="PTHR48112:SF22">
    <property type="entry name" value="MITOCHONDRIAL TRANSCRIPTION FACTOR A, ISOFORM B"/>
    <property type="match status" value="1"/>
</dbReference>
<sequence>MSSSEDSCSSSSGEEKKIKKTPVKKTKKDPKTKKGKKDGKRGRKKNKDENAPRRYLSPFIFFSKEYRSTIKAQNPSSTFGEIGSLLGQKWSQIGADEKKKYENMAAEDKKRWEIEKKQYEEKLKSQPAESSSESSDESN</sequence>
<dbReference type="Proteomes" id="UP000001064">
    <property type="component" value="Unassembled WGS sequence"/>
</dbReference>
<protein>
    <recommendedName>
        <fullName evidence="4">HMG box domain-containing protein</fullName>
    </recommendedName>
</protein>
<feature type="region of interest" description="Disordered" evidence="3">
    <location>
        <begin position="118"/>
        <end position="139"/>
    </location>
</feature>
<dbReference type="RefSeq" id="XP_003287241.1">
    <property type="nucleotide sequence ID" value="XM_003287193.1"/>
</dbReference>
<evidence type="ECO:0000313" key="6">
    <source>
        <dbReference type="Proteomes" id="UP000001064"/>
    </source>
</evidence>
<accession>F0ZIK8</accession>
<dbReference type="PROSITE" id="PS50118">
    <property type="entry name" value="HMG_BOX_2"/>
    <property type="match status" value="1"/>
</dbReference>
<dbReference type="KEGG" id="dpp:DICPUDRAFT_72244"/>
<dbReference type="PRINTS" id="PR00886">
    <property type="entry name" value="HIGHMOBLTY12"/>
</dbReference>
<keyword evidence="6" id="KW-1185">Reference proteome</keyword>
<dbReference type="InterPro" id="IPR009071">
    <property type="entry name" value="HMG_box_dom"/>
</dbReference>
<feature type="compositionally biased region" description="Basic residues" evidence="3">
    <location>
        <begin position="18"/>
        <end position="45"/>
    </location>
</feature>
<dbReference type="FunCoup" id="F0ZIK8">
    <property type="interactions" value="8"/>
</dbReference>
<feature type="domain" description="HMG box" evidence="4">
    <location>
        <begin position="52"/>
        <end position="120"/>
    </location>
</feature>
<name>F0ZIK8_DICPU</name>
<evidence type="ECO:0000313" key="5">
    <source>
        <dbReference type="EMBL" id="EGC36232.1"/>
    </source>
</evidence>
<dbReference type="STRING" id="5786.F0ZIK8"/>
<evidence type="ECO:0000256" key="1">
    <source>
        <dbReference type="ARBA" id="ARBA00023125"/>
    </source>
</evidence>
<dbReference type="Gene3D" id="1.10.30.10">
    <property type="entry name" value="High mobility group box domain"/>
    <property type="match status" value="1"/>
</dbReference>
<dbReference type="FunFam" id="1.10.30.10:FF:000052">
    <property type="entry name" value="Non-histone chromosomal protein 6 homolog"/>
    <property type="match status" value="1"/>
</dbReference>
<keyword evidence="2" id="KW-0539">Nucleus</keyword>
<feature type="region of interest" description="Disordered" evidence="3">
    <location>
        <begin position="1"/>
        <end position="54"/>
    </location>
</feature>
<dbReference type="SUPFAM" id="SSF47095">
    <property type="entry name" value="HMG-box"/>
    <property type="match status" value="1"/>
</dbReference>
<keyword evidence="1 2" id="KW-0238">DNA-binding</keyword>
<dbReference type="Pfam" id="PF00505">
    <property type="entry name" value="HMG_box"/>
    <property type="match status" value="1"/>
</dbReference>
<dbReference type="InterPro" id="IPR036910">
    <property type="entry name" value="HMG_box_dom_sf"/>
</dbReference>
<feature type="DNA-binding region" description="HMG box" evidence="2">
    <location>
        <begin position="52"/>
        <end position="120"/>
    </location>
</feature>
<dbReference type="EMBL" id="GL871033">
    <property type="protein sequence ID" value="EGC36232.1"/>
    <property type="molecule type" value="Genomic_DNA"/>
</dbReference>
<gene>
    <name evidence="5" type="ORF">DICPUDRAFT_72244</name>
</gene>
<proteinExistence type="predicted"/>
<dbReference type="InterPro" id="IPR050342">
    <property type="entry name" value="HMGB"/>
</dbReference>
<dbReference type="SMART" id="SM00398">
    <property type="entry name" value="HMG"/>
    <property type="match status" value="1"/>
</dbReference>